<dbReference type="EMBL" id="JALJOS010000025">
    <property type="protein sequence ID" value="KAK9825286.1"/>
    <property type="molecule type" value="Genomic_DNA"/>
</dbReference>
<dbReference type="GO" id="GO:0007034">
    <property type="term" value="P:vacuolar transport"/>
    <property type="evidence" value="ECO:0007669"/>
    <property type="project" value="InterPro"/>
</dbReference>
<dbReference type="Gene3D" id="6.10.140.1230">
    <property type="match status" value="1"/>
</dbReference>
<dbReference type="PANTHER" id="PTHR10476">
    <property type="entry name" value="CHARGED MULTIVESICULAR BODY PROTEIN"/>
    <property type="match status" value="1"/>
</dbReference>
<organism evidence="1 2">
    <name type="scientific">Apatococcus lobatus</name>
    <dbReference type="NCBI Taxonomy" id="904363"/>
    <lineage>
        <taxon>Eukaryota</taxon>
        <taxon>Viridiplantae</taxon>
        <taxon>Chlorophyta</taxon>
        <taxon>core chlorophytes</taxon>
        <taxon>Trebouxiophyceae</taxon>
        <taxon>Chlorellales</taxon>
        <taxon>Chlorellaceae</taxon>
        <taxon>Apatococcus</taxon>
    </lineage>
</organism>
<sequence>MSDKLLDQIFNLKFTSKQLTRQSIKSEKDEKAEKLKVKKAIEKGNIDGAKIYAQNAIRKKNEALNYLKLASRLDAVVSRLDTMAKMQTVTKSMAGIVKSLDKAVNANNLEKVAFTMTEFERQFENLDVQSEFVENAMNNQAVLSTPEDDVNSLLHQVADEHGLETALNLPGAATHGPAAVSQQQPQQQEDLTNRLAQLRGGR</sequence>
<proteinExistence type="predicted"/>
<dbReference type="Pfam" id="PF03357">
    <property type="entry name" value="Snf7"/>
    <property type="match status" value="1"/>
</dbReference>
<dbReference type="AlphaFoldDB" id="A0AAW1QV11"/>
<accession>A0AAW1QV11</accession>
<gene>
    <name evidence="1" type="ORF">WJX74_006311</name>
</gene>
<protein>
    <submittedName>
        <fullName evidence="1">Uncharacterized protein</fullName>
    </submittedName>
</protein>
<dbReference type="Proteomes" id="UP001438707">
    <property type="component" value="Unassembled WGS sequence"/>
</dbReference>
<name>A0AAW1QV11_9CHLO</name>
<comment type="caution">
    <text evidence="1">The sequence shown here is derived from an EMBL/GenBank/DDBJ whole genome shotgun (WGS) entry which is preliminary data.</text>
</comment>
<evidence type="ECO:0000313" key="2">
    <source>
        <dbReference type="Proteomes" id="UP001438707"/>
    </source>
</evidence>
<keyword evidence="2" id="KW-1185">Reference proteome</keyword>
<reference evidence="1 2" key="1">
    <citation type="journal article" date="2024" name="Nat. Commun.">
        <title>Phylogenomics reveals the evolutionary origins of lichenization in chlorophyte algae.</title>
        <authorList>
            <person name="Puginier C."/>
            <person name="Libourel C."/>
            <person name="Otte J."/>
            <person name="Skaloud P."/>
            <person name="Haon M."/>
            <person name="Grisel S."/>
            <person name="Petersen M."/>
            <person name="Berrin J.G."/>
            <person name="Delaux P.M."/>
            <person name="Dal Grande F."/>
            <person name="Keller J."/>
        </authorList>
    </citation>
    <scope>NUCLEOTIDE SEQUENCE [LARGE SCALE GENOMIC DNA]</scope>
    <source>
        <strain evidence="1 2">SAG 2145</strain>
    </source>
</reference>
<dbReference type="InterPro" id="IPR005024">
    <property type="entry name" value="Snf7_fam"/>
</dbReference>
<evidence type="ECO:0000313" key="1">
    <source>
        <dbReference type="EMBL" id="KAK9825286.1"/>
    </source>
</evidence>